<dbReference type="InterPro" id="IPR014284">
    <property type="entry name" value="RNA_pol_sigma-70_dom"/>
</dbReference>
<dbReference type="AlphaFoldDB" id="A0A7W4UIB5"/>
<dbReference type="SUPFAM" id="SSF88659">
    <property type="entry name" value="Sigma3 and sigma4 domains of RNA polymerase sigma factors"/>
    <property type="match status" value="1"/>
</dbReference>
<comment type="caution">
    <text evidence="8">The sequence shown here is derived from an EMBL/GenBank/DDBJ whole genome shotgun (WGS) entry which is preliminary data.</text>
</comment>
<keyword evidence="4" id="KW-0238">DNA-binding</keyword>
<dbReference type="PANTHER" id="PTHR43133">
    <property type="entry name" value="RNA POLYMERASE ECF-TYPE SIGMA FACTO"/>
    <property type="match status" value="1"/>
</dbReference>
<dbReference type="GO" id="GO:0003677">
    <property type="term" value="F:DNA binding"/>
    <property type="evidence" value="ECO:0007669"/>
    <property type="project" value="UniProtKB-KW"/>
</dbReference>
<comment type="similarity">
    <text evidence="1">Belongs to the sigma-70 factor family. ECF subfamily.</text>
</comment>
<evidence type="ECO:0000313" key="8">
    <source>
        <dbReference type="EMBL" id="MBB2924704.1"/>
    </source>
</evidence>
<dbReference type="SUPFAM" id="SSF88946">
    <property type="entry name" value="Sigma2 domain of RNA polymerase sigma factors"/>
    <property type="match status" value="1"/>
</dbReference>
<gene>
    <name evidence="8" type="ORF">FHR80_003640</name>
</gene>
<name>A0A7W4UIB5_9CELL</name>
<proteinExistence type="inferred from homology"/>
<dbReference type="InterPro" id="IPR036388">
    <property type="entry name" value="WH-like_DNA-bd_sf"/>
</dbReference>
<dbReference type="InterPro" id="IPR013324">
    <property type="entry name" value="RNA_pol_sigma_r3/r4-like"/>
</dbReference>
<keyword evidence="3" id="KW-0731">Sigma factor</keyword>
<keyword evidence="5" id="KW-0804">Transcription</keyword>
<dbReference type="Gene3D" id="1.10.1740.10">
    <property type="match status" value="1"/>
</dbReference>
<dbReference type="GO" id="GO:0006352">
    <property type="term" value="P:DNA-templated transcription initiation"/>
    <property type="evidence" value="ECO:0007669"/>
    <property type="project" value="InterPro"/>
</dbReference>
<evidence type="ECO:0000256" key="1">
    <source>
        <dbReference type="ARBA" id="ARBA00010641"/>
    </source>
</evidence>
<dbReference type="InterPro" id="IPR039425">
    <property type="entry name" value="RNA_pol_sigma-70-like"/>
</dbReference>
<evidence type="ECO:0000259" key="7">
    <source>
        <dbReference type="Pfam" id="PF08281"/>
    </source>
</evidence>
<dbReference type="InterPro" id="IPR013249">
    <property type="entry name" value="RNA_pol_sigma70_r4_t2"/>
</dbReference>
<dbReference type="NCBIfam" id="TIGR02937">
    <property type="entry name" value="sigma70-ECF"/>
    <property type="match status" value="1"/>
</dbReference>
<reference evidence="8 9" key="1">
    <citation type="submission" date="2020-08" db="EMBL/GenBank/DDBJ databases">
        <title>The Agave Microbiome: Exploring the role of microbial communities in plant adaptations to desert environments.</title>
        <authorList>
            <person name="Partida-Martinez L.P."/>
        </authorList>
    </citation>
    <scope>NUCLEOTIDE SEQUENCE [LARGE SCALE GENOMIC DNA]</scope>
    <source>
        <strain evidence="8 9">RAS26</strain>
    </source>
</reference>
<dbReference type="InterPro" id="IPR007627">
    <property type="entry name" value="RNA_pol_sigma70_r2"/>
</dbReference>
<feature type="domain" description="RNA polymerase sigma factor 70 region 4 type 2" evidence="7">
    <location>
        <begin position="105"/>
        <end position="153"/>
    </location>
</feature>
<evidence type="ECO:0000256" key="5">
    <source>
        <dbReference type="ARBA" id="ARBA00023163"/>
    </source>
</evidence>
<organism evidence="8 9">
    <name type="scientific">Cellulomonas cellasea</name>
    <dbReference type="NCBI Taxonomy" id="43670"/>
    <lineage>
        <taxon>Bacteria</taxon>
        <taxon>Bacillati</taxon>
        <taxon>Actinomycetota</taxon>
        <taxon>Actinomycetes</taxon>
        <taxon>Micrococcales</taxon>
        <taxon>Cellulomonadaceae</taxon>
        <taxon>Cellulomonas</taxon>
    </lineage>
</organism>
<dbReference type="CDD" id="cd06171">
    <property type="entry name" value="Sigma70_r4"/>
    <property type="match status" value="1"/>
</dbReference>
<sequence>MAHWRKTLDQMVQERRSALVAYACLFVVDRRDAEDLVHEALVRTFARPRVVTDVHAAEGYVRQAVRTVYLDQVRRRRTWREKAHLFAGEPPARAAEDAATASTDVGAALALLSPRERACVVLRYFDDLTVPQVASALQISEGSVKRYLADGTRRLRGALRLDGGAEDDTEIVHVTDTGRSGA</sequence>
<dbReference type="Pfam" id="PF08281">
    <property type="entry name" value="Sigma70_r4_2"/>
    <property type="match status" value="1"/>
</dbReference>
<evidence type="ECO:0000256" key="2">
    <source>
        <dbReference type="ARBA" id="ARBA00023015"/>
    </source>
</evidence>
<evidence type="ECO:0000313" key="9">
    <source>
        <dbReference type="Proteomes" id="UP000518206"/>
    </source>
</evidence>
<feature type="domain" description="RNA polymerase sigma-70 region 2" evidence="6">
    <location>
        <begin position="11"/>
        <end position="77"/>
    </location>
</feature>
<dbReference type="RefSeq" id="WP_311702132.1">
    <property type="nucleotide sequence ID" value="NZ_JACHVX010000006.1"/>
</dbReference>
<dbReference type="Gene3D" id="1.10.10.10">
    <property type="entry name" value="Winged helix-like DNA-binding domain superfamily/Winged helix DNA-binding domain"/>
    <property type="match status" value="1"/>
</dbReference>
<dbReference type="Proteomes" id="UP000518206">
    <property type="component" value="Unassembled WGS sequence"/>
</dbReference>
<dbReference type="Pfam" id="PF04542">
    <property type="entry name" value="Sigma70_r2"/>
    <property type="match status" value="1"/>
</dbReference>
<keyword evidence="2" id="KW-0805">Transcription regulation</keyword>
<accession>A0A7W4UIB5</accession>
<protein>
    <submittedName>
        <fullName evidence="8">RNA polymerase sigma-70 factor (ECF subfamily)</fullName>
    </submittedName>
</protein>
<dbReference type="GO" id="GO:0016987">
    <property type="term" value="F:sigma factor activity"/>
    <property type="evidence" value="ECO:0007669"/>
    <property type="project" value="UniProtKB-KW"/>
</dbReference>
<reference evidence="8 9" key="2">
    <citation type="submission" date="2020-08" db="EMBL/GenBank/DDBJ databases">
        <authorList>
            <person name="Partida-Martinez L."/>
            <person name="Huntemann M."/>
            <person name="Clum A."/>
            <person name="Wang J."/>
            <person name="Palaniappan K."/>
            <person name="Ritter S."/>
            <person name="Chen I.-M."/>
            <person name="Stamatis D."/>
            <person name="Reddy T."/>
            <person name="O'Malley R."/>
            <person name="Daum C."/>
            <person name="Shapiro N."/>
            <person name="Ivanova N."/>
            <person name="Kyrpides N."/>
            <person name="Woyke T."/>
        </authorList>
    </citation>
    <scope>NUCLEOTIDE SEQUENCE [LARGE SCALE GENOMIC DNA]</scope>
    <source>
        <strain evidence="8 9">RAS26</strain>
    </source>
</reference>
<dbReference type="EMBL" id="JACHVX010000006">
    <property type="protein sequence ID" value="MBB2924704.1"/>
    <property type="molecule type" value="Genomic_DNA"/>
</dbReference>
<evidence type="ECO:0000259" key="6">
    <source>
        <dbReference type="Pfam" id="PF04542"/>
    </source>
</evidence>
<evidence type="ECO:0000256" key="4">
    <source>
        <dbReference type="ARBA" id="ARBA00023125"/>
    </source>
</evidence>
<dbReference type="PANTHER" id="PTHR43133:SF50">
    <property type="entry name" value="ECF RNA POLYMERASE SIGMA FACTOR SIGM"/>
    <property type="match status" value="1"/>
</dbReference>
<dbReference type="InterPro" id="IPR013325">
    <property type="entry name" value="RNA_pol_sigma_r2"/>
</dbReference>
<evidence type="ECO:0000256" key="3">
    <source>
        <dbReference type="ARBA" id="ARBA00023082"/>
    </source>
</evidence>